<keyword evidence="1" id="KW-1133">Transmembrane helix</keyword>
<keyword evidence="3" id="KW-1185">Reference proteome</keyword>
<keyword evidence="1" id="KW-0812">Transmembrane</keyword>
<dbReference type="EMBL" id="CP002453">
    <property type="protein sequence ID" value="ADV47598.1"/>
    <property type="molecule type" value="Genomic_DNA"/>
</dbReference>
<name>E6X8L1_CELAD</name>
<dbReference type="HOGENOM" id="CLU_104966_0_0_10"/>
<protein>
    <submittedName>
        <fullName evidence="2">Uncharacterized protein</fullName>
    </submittedName>
</protein>
<evidence type="ECO:0000256" key="1">
    <source>
        <dbReference type="SAM" id="Phobius"/>
    </source>
</evidence>
<feature type="transmembrane region" description="Helical" evidence="1">
    <location>
        <begin position="115"/>
        <end position="135"/>
    </location>
</feature>
<gene>
    <name evidence="2" type="ordered locus">Celal_0252</name>
</gene>
<organism evidence="2 3">
    <name type="scientific">Cellulophaga algicola (strain DSM 14237 / IC166 / ACAM 630)</name>
    <dbReference type="NCBI Taxonomy" id="688270"/>
    <lineage>
        <taxon>Bacteria</taxon>
        <taxon>Pseudomonadati</taxon>
        <taxon>Bacteroidota</taxon>
        <taxon>Flavobacteriia</taxon>
        <taxon>Flavobacteriales</taxon>
        <taxon>Flavobacteriaceae</taxon>
        <taxon>Cellulophaga</taxon>
    </lineage>
</organism>
<evidence type="ECO:0000313" key="3">
    <source>
        <dbReference type="Proteomes" id="UP000008634"/>
    </source>
</evidence>
<feature type="transmembrane region" description="Helical" evidence="1">
    <location>
        <begin position="12"/>
        <end position="29"/>
    </location>
</feature>
<proteinExistence type="predicted"/>
<reference evidence="2 3" key="1">
    <citation type="journal article" date="2010" name="Stand. Genomic Sci.">
        <title>Complete genome sequence of Cellulophaga algicola type strain (IC166).</title>
        <authorList>
            <person name="Abt B."/>
            <person name="Lu M."/>
            <person name="Misra M."/>
            <person name="Han C."/>
            <person name="Nolan M."/>
            <person name="Lucas S."/>
            <person name="Hammon N."/>
            <person name="Deshpande S."/>
            <person name="Cheng J.F."/>
            <person name="Tapia R."/>
            <person name="Goodwin L."/>
            <person name="Pitluck S."/>
            <person name="Liolios K."/>
            <person name="Pagani I."/>
            <person name="Ivanova N."/>
            <person name="Mavromatis K."/>
            <person name="Ovchinikova G."/>
            <person name="Pati A."/>
            <person name="Chen A."/>
            <person name="Palaniappan K."/>
            <person name="Land M."/>
            <person name="Hauser L."/>
            <person name="Chang Y.J."/>
            <person name="Jeffries C.D."/>
            <person name="Detter J.C."/>
            <person name="Brambilla E."/>
            <person name="Rohde M."/>
            <person name="Tindall B.J."/>
            <person name="Goker M."/>
            <person name="Woyke T."/>
            <person name="Bristow J."/>
            <person name="Eisen J.A."/>
            <person name="Markowitz V."/>
            <person name="Hugenholtz P."/>
            <person name="Kyrpides N.C."/>
            <person name="Klenk H.P."/>
            <person name="Lapidus A."/>
        </authorList>
    </citation>
    <scope>NUCLEOTIDE SEQUENCE [LARGE SCALE GENOMIC DNA]</scope>
    <source>
        <strain evidence="3">DSM 14237 / IC166 / ACAM 630</strain>
    </source>
</reference>
<sequence length="176" mass="20059">MTVDMLYIHDLLPQIFWLLFIFLAGKILFKSTKIGVVGTALVAGHFILDFFSGNPHHLFGKETPEVALGLYATNVYLAIAIETVFCILILWYFFKQEAQKGVLHTSKYKASIIGLFVFGIVFMLSIATTSFRQLFHIPDFDLGFNSNVPTLILTYLAMILYLNYFVPKFNLDENNQ</sequence>
<dbReference type="Proteomes" id="UP000008634">
    <property type="component" value="Chromosome"/>
</dbReference>
<dbReference type="KEGG" id="cao:Celal_0252"/>
<feature type="transmembrane region" description="Helical" evidence="1">
    <location>
        <begin position="34"/>
        <end position="51"/>
    </location>
</feature>
<keyword evidence="1" id="KW-0472">Membrane</keyword>
<accession>E6X8L1</accession>
<dbReference type="AlphaFoldDB" id="E6X8L1"/>
<feature type="transmembrane region" description="Helical" evidence="1">
    <location>
        <begin position="147"/>
        <end position="166"/>
    </location>
</feature>
<feature type="transmembrane region" description="Helical" evidence="1">
    <location>
        <begin position="71"/>
        <end position="94"/>
    </location>
</feature>
<evidence type="ECO:0000313" key="2">
    <source>
        <dbReference type="EMBL" id="ADV47598.1"/>
    </source>
</evidence>